<organism evidence="2 3">
    <name type="scientific">Candidatus Schekmanbacteria bacterium RIFCSPLOWO2_12_FULL_38_15</name>
    <dbReference type="NCBI Taxonomy" id="1817883"/>
    <lineage>
        <taxon>Bacteria</taxon>
        <taxon>Candidatus Schekmaniibacteriota</taxon>
    </lineage>
</organism>
<evidence type="ECO:0000313" key="2">
    <source>
        <dbReference type="EMBL" id="OGL52144.1"/>
    </source>
</evidence>
<reference evidence="2 3" key="1">
    <citation type="journal article" date="2016" name="Nat. Commun.">
        <title>Thousands of microbial genomes shed light on interconnected biogeochemical processes in an aquifer system.</title>
        <authorList>
            <person name="Anantharaman K."/>
            <person name="Brown C.T."/>
            <person name="Hug L.A."/>
            <person name="Sharon I."/>
            <person name="Castelle C.J."/>
            <person name="Probst A.J."/>
            <person name="Thomas B.C."/>
            <person name="Singh A."/>
            <person name="Wilkins M.J."/>
            <person name="Karaoz U."/>
            <person name="Brodie E.L."/>
            <person name="Williams K.H."/>
            <person name="Hubbard S.S."/>
            <person name="Banfield J.F."/>
        </authorList>
    </citation>
    <scope>NUCLEOTIDE SEQUENCE [LARGE SCALE GENOMIC DNA]</scope>
</reference>
<proteinExistence type="predicted"/>
<dbReference type="PANTHER" id="PTHR43685:SF2">
    <property type="entry name" value="GLYCOSYLTRANSFERASE 2-LIKE DOMAIN-CONTAINING PROTEIN"/>
    <property type="match status" value="1"/>
</dbReference>
<feature type="domain" description="Glycosyltransferase 2-like" evidence="1">
    <location>
        <begin position="4"/>
        <end position="156"/>
    </location>
</feature>
<sequence length="279" mass="32811">MKVSLYIPCYNVQCFIKGCIEAVMKQTYKVDEILIIDDGCKDETVATASKYPVRIISHERNRGLSAVRNTAFKNASGDLVASLDVDCVPEPEWLEKMMQEFSDERVGGVGGKLLERYCEKPADKWRSLNMPQYWGDRVIENPEFLFGSNNVFRKSAVADVGYYNKKCGNNGEDYDISQRLKEKGYLLIYQPEAVAYHLRRDKIFSLYRTHWNWYRGWHTPSNLSNILFRFRHNFRTSRNRIFEDIRTKSYNIIPIDIFLTPYEFFRDLGFWIRSGNRKP</sequence>
<dbReference type="AlphaFoldDB" id="A0A1F7SFZ0"/>
<dbReference type="CDD" id="cd00761">
    <property type="entry name" value="Glyco_tranf_GTA_type"/>
    <property type="match status" value="1"/>
</dbReference>
<dbReference type="Gene3D" id="3.90.550.10">
    <property type="entry name" value="Spore Coat Polysaccharide Biosynthesis Protein SpsA, Chain A"/>
    <property type="match status" value="1"/>
</dbReference>
<dbReference type="InterPro" id="IPR050834">
    <property type="entry name" value="Glycosyltransf_2"/>
</dbReference>
<dbReference type="InterPro" id="IPR029044">
    <property type="entry name" value="Nucleotide-diphossugar_trans"/>
</dbReference>
<dbReference type="InterPro" id="IPR001173">
    <property type="entry name" value="Glyco_trans_2-like"/>
</dbReference>
<gene>
    <name evidence="2" type="ORF">A3G31_06920</name>
</gene>
<dbReference type="STRING" id="1817883.A3G31_06920"/>
<protein>
    <recommendedName>
        <fullName evidence="1">Glycosyltransferase 2-like domain-containing protein</fullName>
    </recommendedName>
</protein>
<comment type="caution">
    <text evidence="2">The sequence shown here is derived from an EMBL/GenBank/DDBJ whole genome shotgun (WGS) entry which is preliminary data.</text>
</comment>
<accession>A0A1F7SFZ0</accession>
<dbReference type="PANTHER" id="PTHR43685">
    <property type="entry name" value="GLYCOSYLTRANSFERASE"/>
    <property type="match status" value="1"/>
</dbReference>
<evidence type="ECO:0000259" key="1">
    <source>
        <dbReference type="Pfam" id="PF00535"/>
    </source>
</evidence>
<evidence type="ECO:0000313" key="3">
    <source>
        <dbReference type="Proteomes" id="UP000178082"/>
    </source>
</evidence>
<name>A0A1F7SFZ0_9BACT</name>
<dbReference type="SUPFAM" id="SSF53448">
    <property type="entry name" value="Nucleotide-diphospho-sugar transferases"/>
    <property type="match status" value="1"/>
</dbReference>
<dbReference type="Proteomes" id="UP000178082">
    <property type="component" value="Unassembled WGS sequence"/>
</dbReference>
<dbReference type="EMBL" id="MGDI01000033">
    <property type="protein sequence ID" value="OGL52144.1"/>
    <property type="molecule type" value="Genomic_DNA"/>
</dbReference>
<dbReference type="Pfam" id="PF00535">
    <property type="entry name" value="Glycos_transf_2"/>
    <property type="match status" value="1"/>
</dbReference>